<accession>A0ABS5EDW8</accession>
<evidence type="ECO:0000313" key="2">
    <source>
        <dbReference type="EMBL" id="MBR0649218.1"/>
    </source>
</evidence>
<sequence length="53" mass="5445">MIPMPPNAEEEARREVERQQPQQGSGIAEAIDGVGAVVDLGITAVEIVASSAG</sequence>
<reference evidence="3" key="1">
    <citation type="journal article" date="2021" name="Syst. Appl. Microbiol.">
        <title>Roseomonas hellenica sp. nov., isolated from roots of wild-growing Alkanna tinctoria.</title>
        <authorList>
            <person name="Rat A."/>
            <person name="Naranjo H.D."/>
            <person name="Lebbe L."/>
            <person name="Cnockaert M."/>
            <person name="Krigas N."/>
            <person name="Grigoriadou K."/>
            <person name="Maloupa E."/>
            <person name="Willems A."/>
        </authorList>
    </citation>
    <scope>NUCLEOTIDE SEQUENCE [LARGE SCALE GENOMIC DNA]</scope>
    <source>
        <strain evidence="3">LMG 31159</strain>
    </source>
</reference>
<comment type="caution">
    <text evidence="2">The sequence shown here is derived from an EMBL/GenBank/DDBJ whole genome shotgun (WGS) entry which is preliminary data.</text>
</comment>
<dbReference type="Proteomes" id="UP000698752">
    <property type="component" value="Unassembled WGS sequence"/>
</dbReference>
<name>A0ABS5EDW8_9PROT</name>
<dbReference type="EMBL" id="JAAEDI010000005">
    <property type="protein sequence ID" value="MBR0649218.1"/>
    <property type="molecule type" value="Genomic_DNA"/>
</dbReference>
<feature type="region of interest" description="Disordered" evidence="1">
    <location>
        <begin position="1"/>
        <end position="28"/>
    </location>
</feature>
<gene>
    <name evidence="2" type="ORF">GXW78_06060</name>
</gene>
<organism evidence="2 3">
    <name type="scientific">Neoroseomonas terrae</name>
    <dbReference type="NCBI Taxonomy" id="424799"/>
    <lineage>
        <taxon>Bacteria</taxon>
        <taxon>Pseudomonadati</taxon>
        <taxon>Pseudomonadota</taxon>
        <taxon>Alphaproteobacteria</taxon>
        <taxon>Acetobacterales</taxon>
        <taxon>Acetobacteraceae</taxon>
        <taxon>Neoroseomonas</taxon>
    </lineage>
</organism>
<evidence type="ECO:0000313" key="3">
    <source>
        <dbReference type="Proteomes" id="UP000698752"/>
    </source>
</evidence>
<keyword evidence="3" id="KW-1185">Reference proteome</keyword>
<proteinExistence type="predicted"/>
<protein>
    <submittedName>
        <fullName evidence="2">Uncharacterized protein</fullName>
    </submittedName>
</protein>
<dbReference type="RefSeq" id="WP_211866994.1">
    <property type="nucleotide sequence ID" value="NZ_JAAEDI010000005.1"/>
</dbReference>
<evidence type="ECO:0000256" key="1">
    <source>
        <dbReference type="SAM" id="MobiDB-lite"/>
    </source>
</evidence>